<reference evidence="2" key="1">
    <citation type="submission" date="2020-01" db="EMBL/GenBank/DDBJ databases">
        <title>Development of genomics and gene disruption for Polysphondylium violaceum indicates a role for the polyketide synthase stlB in stalk morphogenesis.</title>
        <authorList>
            <person name="Narita B."/>
            <person name="Kawabe Y."/>
            <person name="Kin K."/>
            <person name="Saito T."/>
            <person name="Gibbs R."/>
            <person name="Kuspa A."/>
            <person name="Muzny D."/>
            <person name="Queller D."/>
            <person name="Richards S."/>
            <person name="Strassman J."/>
            <person name="Sucgang R."/>
            <person name="Worley K."/>
            <person name="Schaap P."/>
        </authorList>
    </citation>
    <scope>NUCLEOTIDE SEQUENCE</scope>
    <source>
        <strain evidence="2">QSvi11</strain>
    </source>
</reference>
<dbReference type="AlphaFoldDB" id="A0A8J4PWV7"/>
<dbReference type="Proteomes" id="UP000695562">
    <property type="component" value="Unassembled WGS sequence"/>
</dbReference>
<keyword evidence="3" id="KW-1185">Reference proteome</keyword>
<dbReference type="Pfam" id="PF11357">
    <property type="entry name" value="Spy1"/>
    <property type="match status" value="1"/>
</dbReference>
<sequence>MFSLIKRKKSTIDSSQMKYTGDENKCLNVGVNQQGQIISNSISSNNLINNSQINKNIGSTCIDSTSIVSAPSDKSFNSKNQSGGASEIYGNNMESTSKFSKTQSSHSIKRIVKKMLTLNKKKDVDPKLCEYIKLIDYHKEFFKRSPEIDKYVLTLSYIYLKKAFPEEYITSELFFYSLYLAWETEEDSTLGLESIIHYVIGSYPSSKNKEKNQRKQEIIEWRMRLREFHNGKDILWKALDYKTVVDYPNISKVLKTFPSHDILKRDRTNTTSIKFF</sequence>
<evidence type="ECO:0000313" key="2">
    <source>
        <dbReference type="EMBL" id="KAF2075277.1"/>
    </source>
</evidence>
<dbReference type="GO" id="GO:0019901">
    <property type="term" value="F:protein kinase binding"/>
    <property type="evidence" value="ECO:0007669"/>
    <property type="project" value="InterPro"/>
</dbReference>
<comment type="caution">
    <text evidence="2">The sequence shown here is derived from an EMBL/GenBank/DDBJ whole genome shotgun (WGS) entry which is preliminary data.</text>
</comment>
<protein>
    <submittedName>
        <fullName evidence="2">Uncharacterized protein</fullName>
    </submittedName>
</protein>
<accession>A0A8J4PWV7</accession>
<evidence type="ECO:0000313" key="3">
    <source>
        <dbReference type="Proteomes" id="UP000695562"/>
    </source>
</evidence>
<dbReference type="EMBL" id="AJWJ01000106">
    <property type="protein sequence ID" value="KAF2075277.1"/>
    <property type="molecule type" value="Genomic_DNA"/>
</dbReference>
<dbReference type="InterPro" id="IPR020984">
    <property type="entry name" value="Speedy"/>
</dbReference>
<name>A0A8J4PWV7_9MYCE</name>
<dbReference type="OrthoDB" id="16819at2759"/>
<organism evidence="2 3">
    <name type="scientific">Polysphondylium violaceum</name>
    <dbReference type="NCBI Taxonomy" id="133409"/>
    <lineage>
        <taxon>Eukaryota</taxon>
        <taxon>Amoebozoa</taxon>
        <taxon>Evosea</taxon>
        <taxon>Eumycetozoa</taxon>
        <taxon>Dictyostelia</taxon>
        <taxon>Dictyosteliales</taxon>
        <taxon>Dictyosteliaceae</taxon>
        <taxon>Polysphondylium</taxon>
    </lineage>
</organism>
<comment type="similarity">
    <text evidence="1">Belongs to the Speedy/Ringo family.</text>
</comment>
<gene>
    <name evidence="2" type="ORF">CYY_003406</name>
</gene>
<proteinExistence type="inferred from homology"/>
<evidence type="ECO:0000256" key="1">
    <source>
        <dbReference type="ARBA" id="ARBA00010932"/>
    </source>
</evidence>